<feature type="domain" description="ABC3 transporter permease C-terminal" evidence="7">
    <location>
        <begin position="688"/>
        <end position="800"/>
    </location>
</feature>
<name>A0A7H9AQM8_9FLAO</name>
<dbReference type="EMBL" id="CP058595">
    <property type="protein sequence ID" value="QLG45709.1"/>
    <property type="molecule type" value="Genomic_DNA"/>
</dbReference>
<organism evidence="9 10">
    <name type="scientific">Costertonia aggregata</name>
    <dbReference type="NCBI Taxonomy" id="343403"/>
    <lineage>
        <taxon>Bacteria</taxon>
        <taxon>Pseudomonadati</taxon>
        <taxon>Bacteroidota</taxon>
        <taxon>Flavobacteriia</taxon>
        <taxon>Flavobacteriales</taxon>
        <taxon>Flavobacteriaceae</taxon>
        <taxon>Costertonia</taxon>
    </lineage>
</organism>
<dbReference type="GO" id="GO:0022857">
    <property type="term" value="F:transmembrane transporter activity"/>
    <property type="evidence" value="ECO:0007669"/>
    <property type="project" value="TreeGrafter"/>
</dbReference>
<protein>
    <submittedName>
        <fullName evidence="9">ABC transporter permease</fullName>
    </submittedName>
</protein>
<feature type="transmembrane region" description="Helical" evidence="6">
    <location>
        <begin position="21"/>
        <end position="41"/>
    </location>
</feature>
<feature type="domain" description="MacB-like periplasmic core" evidence="8">
    <location>
        <begin position="20"/>
        <end position="244"/>
    </location>
</feature>
<feature type="domain" description="MacB-like periplasmic core" evidence="8">
    <location>
        <begin position="453"/>
        <end position="647"/>
    </location>
</feature>
<evidence type="ECO:0000259" key="8">
    <source>
        <dbReference type="Pfam" id="PF12704"/>
    </source>
</evidence>
<proteinExistence type="predicted"/>
<dbReference type="Pfam" id="PF12704">
    <property type="entry name" value="MacB_PCD"/>
    <property type="match status" value="2"/>
</dbReference>
<evidence type="ECO:0000256" key="6">
    <source>
        <dbReference type="SAM" id="Phobius"/>
    </source>
</evidence>
<keyword evidence="4 6" id="KW-1133">Transmembrane helix</keyword>
<feature type="transmembrane region" description="Helical" evidence="6">
    <location>
        <begin position="352"/>
        <end position="380"/>
    </location>
</feature>
<sequence>MFKNYLKIAWRNLWNNKFYSLINIVGMALAITCLLFAIIYWNDEHSFDDFHTNNPNLYRITTNMVEHKGAIAKTFGGTGQVQGKTFKEAIPEIKEYARVMGGKIFNEVSTEDKILKLNILFVDTNFFDVFTFPLLHGDVNTALDEVNSAVISESTAIRLFNSTDVVGKVLQMKNDPAYQRLKKPLIISAVAKDAPKNSSIQFEILLPFSFLELAFIDTNWMNAYLGTFVVLEPPADVTAIKEKFGRIFAIHAKDQVEQKLARYGFDSEINYGLQNILDIHLDPLTEGRGNNESGVVNTSNSLYSIVFIAIALLILIMGAINFINISIASAIKRAKEIGIRKITGGNKTQIIFQFLMESGLLCGISFLLSLLSIKLLLPFFNSLTAKHFAFAEMLNFQSGISLVFIFGCIILITGLYPAFVLSKVKPSEALYNKLKWSGKNFAGRGLVVFQFSLGIFLLIAAIVFHSQMDYIRTKDLGYNPNQIITTTISGNRDFADIGKVLKEELSKELSIASVSYAHNHFSEGVIVNNKQIEASLLRIDENYLPDVEIPILVGRNFSSDFPTDASNSIIVNETFVKEFNLLHPIGESVKLIENDEDDQKKTIIGVVKDFHFGSLREPIKPMFISMIQEPYGNILVKFEKSKQQEAILALERVYKAIMPNAVFAYNFLDEQNAKQYKQEQQWQKLVNIATLLSLIICCFGLLGMARLSINQRVKEIGVRKVLGATVSQILALHTTNFLKLILIAFVIAAPIAWLTADYWLQNFAYRIELSFWLLVFAGAISLLIGTLTVSFLALKAAMSNPVKSLRTE</sequence>
<feature type="transmembrane region" description="Helical" evidence="6">
    <location>
        <begin position="771"/>
        <end position="794"/>
    </location>
</feature>
<evidence type="ECO:0000313" key="10">
    <source>
        <dbReference type="Proteomes" id="UP000509302"/>
    </source>
</evidence>
<dbReference type="PANTHER" id="PTHR30572:SF18">
    <property type="entry name" value="ABC-TYPE MACROLIDE FAMILY EXPORT SYSTEM PERMEASE COMPONENT 2"/>
    <property type="match status" value="1"/>
</dbReference>
<dbReference type="AlphaFoldDB" id="A0A7H9AQM8"/>
<evidence type="ECO:0000256" key="3">
    <source>
        <dbReference type="ARBA" id="ARBA00022692"/>
    </source>
</evidence>
<feature type="transmembrane region" description="Helical" evidence="6">
    <location>
        <begin position="737"/>
        <end position="759"/>
    </location>
</feature>
<dbReference type="InterPro" id="IPR003838">
    <property type="entry name" value="ABC3_permease_C"/>
</dbReference>
<keyword evidence="3 6" id="KW-0812">Transmembrane</keyword>
<dbReference type="InterPro" id="IPR050250">
    <property type="entry name" value="Macrolide_Exporter_MacB"/>
</dbReference>
<feature type="transmembrane region" description="Helical" evidence="6">
    <location>
        <begin position="400"/>
        <end position="421"/>
    </location>
</feature>
<gene>
    <name evidence="9" type="ORF">HYG79_10235</name>
</gene>
<keyword evidence="2" id="KW-1003">Cell membrane</keyword>
<feature type="transmembrane region" description="Helical" evidence="6">
    <location>
        <begin position="441"/>
        <end position="464"/>
    </location>
</feature>
<feature type="domain" description="ABC3 transporter permease C-terminal" evidence="7">
    <location>
        <begin position="309"/>
        <end position="425"/>
    </location>
</feature>
<feature type="transmembrane region" description="Helical" evidence="6">
    <location>
        <begin position="685"/>
        <end position="705"/>
    </location>
</feature>
<dbReference type="Proteomes" id="UP000509302">
    <property type="component" value="Chromosome"/>
</dbReference>
<dbReference type="PANTHER" id="PTHR30572">
    <property type="entry name" value="MEMBRANE COMPONENT OF TRANSPORTER-RELATED"/>
    <property type="match status" value="1"/>
</dbReference>
<comment type="subcellular location">
    <subcellularLocation>
        <location evidence="1">Cell membrane</location>
        <topology evidence="1">Multi-pass membrane protein</topology>
    </subcellularLocation>
</comment>
<evidence type="ECO:0000313" key="9">
    <source>
        <dbReference type="EMBL" id="QLG45709.1"/>
    </source>
</evidence>
<accession>A0A7H9AQM8</accession>
<dbReference type="KEGG" id="cagg:HYG79_10235"/>
<dbReference type="GO" id="GO:0005886">
    <property type="term" value="C:plasma membrane"/>
    <property type="evidence" value="ECO:0007669"/>
    <property type="project" value="UniProtKB-SubCell"/>
</dbReference>
<dbReference type="RefSeq" id="WP_179241996.1">
    <property type="nucleotide sequence ID" value="NZ_CP058595.1"/>
</dbReference>
<keyword evidence="10" id="KW-1185">Reference proteome</keyword>
<evidence type="ECO:0000256" key="1">
    <source>
        <dbReference type="ARBA" id="ARBA00004651"/>
    </source>
</evidence>
<evidence type="ECO:0000259" key="7">
    <source>
        <dbReference type="Pfam" id="PF02687"/>
    </source>
</evidence>
<reference evidence="9 10" key="1">
    <citation type="journal article" date="2006" name="Int. J. Syst. Evol. Microbiol.">
        <title>Costertonia aggregata gen. nov., sp. nov., a mesophilic marine bacterium of the family Flavobacteriaceae, isolated from a mature biofilm.</title>
        <authorList>
            <person name="Kwon K.K."/>
            <person name="Lee Y.K."/>
            <person name="Lee H.K."/>
        </authorList>
    </citation>
    <scope>NUCLEOTIDE SEQUENCE [LARGE SCALE GENOMIC DNA]</scope>
    <source>
        <strain evidence="9 10">KCCM 42265</strain>
    </source>
</reference>
<evidence type="ECO:0000256" key="4">
    <source>
        <dbReference type="ARBA" id="ARBA00022989"/>
    </source>
</evidence>
<dbReference type="InterPro" id="IPR025857">
    <property type="entry name" value="MacB_PCD"/>
</dbReference>
<evidence type="ECO:0000256" key="5">
    <source>
        <dbReference type="ARBA" id="ARBA00023136"/>
    </source>
</evidence>
<evidence type="ECO:0000256" key="2">
    <source>
        <dbReference type="ARBA" id="ARBA00022475"/>
    </source>
</evidence>
<dbReference type="Pfam" id="PF02687">
    <property type="entry name" value="FtsX"/>
    <property type="match status" value="2"/>
</dbReference>
<feature type="transmembrane region" description="Helical" evidence="6">
    <location>
        <begin position="302"/>
        <end position="331"/>
    </location>
</feature>
<keyword evidence="5 6" id="KW-0472">Membrane</keyword>